<dbReference type="AlphaFoldDB" id="A0A2N5UWX9"/>
<protein>
    <submittedName>
        <fullName evidence="2">Uncharacterized protein</fullName>
    </submittedName>
</protein>
<dbReference type="OrthoDB" id="2507437at2759"/>
<comment type="caution">
    <text evidence="2">The sequence shown here is derived from an EMBL/GenBank/DDBJ whole genome shotgun (WGS) entry which is preliminary data.</text>
</comment>
<feature type="region of interest" description="Disordered" evidence="1">
    <location>
        <begin position="960"/>
        <end position="995"/>
    </location>
</feature>
<proteinExistence type="predicted"/>
<evidence type="ECO:0000256" key="1">
    <source>
        <dbReference type="SAM" id="MobiDB-lite"/>
    </source>
</evidence>
<sequence>MEAKIKSIRDLCPHSSAGDPCSRCKITQSGEDLQLKCHCNPKNPILLVGGRYQSAQRHWKSSNCQSKSKELKQALPINAFFSKRPAEPTNHSQPPKVPAQEVLCAGNNDKTWERPRATHRIIECINGSPSIYHGGPSRHEMCLKMFKTTTESDLTKVDQQSLQDALIKEATWEIRRNDGCRSIHSTQCARVVPAQPGKKDVVCNSCVAVRKDTTLLTAINRLYADGDTLKHVRKSLMEADPFQEKRRTYKQVNLLATKIERATKKDDQTFWKVFAAQASAGKFDDLEPFKGLVMAVAVRNERERDGKSLNGVRFLPHFDDFMMTLAAISPRGAQFFRETFAGRSLRSQRAIRAKNSMHLEDGLSRKNFEHISATLKSLNYVGPLAAGSDQTVCLKTLRVHNDCIVGAQGGDVKFDLEENLKELTEKILTSQKLCSKLRAYTIQVPLPGIPTYVVALLASQEKETAADIVETHQQFLAIANESGLNILSLSADGAANELLAQTALSDLSDKHITFVRPKYEINIRIPLLGNPPRPLVAVQDPKHARKTCANQILSGARLLSFGKYWFSILHLAVILESNGTSLYTKDVYNCDKQDDGRAYRLFNEETMKISLEKEDCTGLAVYLFVMGEICDSWLNQTMNHSDRILSAYTSHFFLTRWHQYLGEQSERTKGVMNLDRNGISYPSQKILALLADSLLSLIISHREYYPNLPLMPWKHGTEACEHIFGWMRVILPNFTVLDARQMMPKIFTIVKSIMCGRVKMPNSEHVHSGYRYSFSEASHLDPKLVSRLSLFPDNQEIDKILQMAQKRANALIAFTGMQKIAGIKSKKSPDAVVSGENDGVSISITKLYYYKSTRRILSDEPDNINEAIAEAASLAGERHSLEHNILEQADEHDALNETIHTNSRMSIQNLLNPRINTSDDVVTMPPPKTNSVNSLNSLELITSNKQLNRESMTLIRHHHDSEILLHHGNERKRRRNQNETSSVQEETGEEPKKLDPRTCSKIVSLCVHDANAKQDPAGRMHRWNIPLQLDLRNLTSNSSVGVDFTAHALFTTGEVSPENPLEPGKFGVVIRKGSMFIGKILAIFTYKNGRHDYTRASDTRAKLSYLHVQLFYYDPKSPASLGYKTEAPDRHIFALIKTHDLIFLFRRTQGMNITQPDLTEACVWVPSSLRSLLVAMSEPTFIKKTEADLKKLKPLAKSK</sequence>
<dbReference type="EMBL" id="PGCJ01000160">
    <property type="protein sequence ID" value="PLW42242.1"/>
    <property type="molecule type" value="Genomic_DNA"/>
</dbReference>
<gene>
    <name evidence="2" type="ORF">PCANC_12103</name>
</gene>
<evidence type="ECO:0000313" key="3">
    <source>
        <dbReference type="Proteomes" id="UP000235388"/>
    </source>
</evidence>
<accession>A0A2N5UWX9</accession>
<keyword evidence="3" id="KW-1185">Reference proteome</keyword>
<organism evidence="2 3">
    <name type="scientific">Puccinia coronata f. sp. avenae</name>
    <dbReference type="NCBI Taxonomy" id="200324"/>
    <lineage>
        <taxon>Eukaryota</taxon>
        <taxon>Fungi</taxon>
        <taxon>Dikarya</taxon>
        <taxon>Basidiomycota</taxon>
        <taxon>Pucciniomycotina</taxon>
        <taxon>Pucciniomycetes</taxon>
        <taxon>Pucciniales</taxon>
        <taxon>Pucciniaceae</taxon>
        <taxon>Puccinia</taxon>
    </lineage>
</organism>
<dbReference type="Proteomes" id="UP000235388">
    <property type="component" value="Unassembled WGS sequence"/>
</dbReference>
<name>A0A2N5UWX9_9BASI</name>
<dbReference type="STRING" id="200324.A0A2N5UWX9"/>
<reference evidence="2 3" key="1">
    <citation type="submission" date="2017-11" db="EMBL/GenBank/DDBJ databases">
        <title>De novo assembly and phasing of dikaryotic genomes from two isolates of Puccinia coronata f. sp. avenae, the causal agent of oat crown rust.</title>
        <authorList>
            <person name="Miller M.E."/>
            <person name="Zhang Y."/>
            <person name="Omidvar V."/>
            <person name="Sperschneider J."/>
            <person name="Schwessinger B."/>
            <person name="Raley C."/>
            <person name="Palmer J.M."/>
            <person name="Garnica D."/>
            <person name="Upadhyaya N."/>
            <person name="Rathjen J."/>
            <person name="Taylor J.M."/>
            <person name="Park R.F."/>
            <person name="Dodds P.N."/>
            <person name="Hirsch C.D."/>
            <person name="Kianian S.F."/>
            <person name="Figueroa M."/>
        </authorList>
    </citation>
    <scope>NUCLEOTIDE SEQUENCE [LARGE SCALE GENOMIC DNA]</scope>
    <source>
        <strain evidence="2">12NC29</strain>
    </source>
</reference>
<evidence type="ECO:0000313" key="2">
    <source>
        <dbReference type="EMBL" id="PLW42242.1"/>
    </source>
</evidence>